<sequence length="775" mass="87562">MGQEKFPIIHSKSHKLRIESSPQFFGGAPPVAVRSPAPFAGCFLDNRPDISCGFRGHDPGHPVPREFLVAATDLPLNVSSDGPFIILQFIDLIGFEPEVLSVHHQATSPERGAGARHLMSSRSPEAPNLSQIWERPLLLLARHDNNYIPNESTLRQIETIRKPIKVVAILGKIRTGKSFLMNQLLGYPGGPNGFALGHTVQTCTKGEGLGDAQELDAGRNHDLMLFTFTVLACSYLIYNFTQVIAEPHIDDLGCVCHLLEKVHSYHADGSDFSQFAPSLLFLCRDCQFVLPEGQTLSSYLEQILRPKGTNSTRNETRRMINKIFPHRSLMELPRPVFDERQFTELDRGGLAGRRVLRPEFTGQLQALLETVLRDAPLFGIRGNNTTGVGYAEWIRLCVSSLNSASGQLHIPEMCEAVKDHALMKGIEAAFTQFQRDIGKIQLPLDDAGLQKALNKPWNEAQRTIISLIFPDQFSSGMAELQVRCQEAFDLLGEKNARRFDRFSDQTWEHATAQIRDKVQKKASYRIITALTLCLCVGKLYTSMNQFNEDRNAAQRAYLAATEGRGPGQEHLATLVPQLDALGQRVGALLESAENRHRLEQLNRQLQEQVAKTAEMKHKLAEQKDVMQRYQARLTNLQKDRAEDEARFAREKREFDQRLEQAARRQDERLQEANREAEARYQRQRAEHQEELRREREAWREQQERRDAEQREREREAERREALQLLRMASISDVRMGGYGGYGGMVVGGYGGMGGAPPQLRSSPSRSPTLTPEWCT</sequence>
<gene>
    <name evidence="3" type="ORF">PAPYR_8473</name>
</gene>
<dbReference type="Gene3D" id="3.40.50.300">
    <property type="entry name" value="P-loop containing nucleotide triphosphate hydrolases"/>
    <property type="match status" value="1"/>
</dbReference>
<feature type="compositionally biased region" description="Low complexity" evidence="1">
    <location>
        <begin position="756"/>
        <end position="775"/>
    </location>
</feature>
<feature type="domain" description="Guanylate-binding protein N-terminal" evidence="2">
    <location>
        <begin position="146"/>
        <end position="206"/>
    </location>
</feature>
<proteinExistence type="predicted"/>
<comment type="caution">
    <text evidence="3">The sequence shown here is derived from an EMBL/GenBank/DDBJ whole genome shotgun (WGS) entry which is preliminary data.</text>
</comment>
<dbReference type="CDD" id="cd06503">
    <property type="entry name" value="ATP-synt_Fo_b"/>
    <property type="match status" value="1"/>
</dbReference>
<evidence type="ECO:0000256" key="1">
    <source>
        <dbReference type="SAM" id="MobiDB-lite"/>
    </source>
</evidence>
<reference evidence="3" key="1">
    <citation type="journal article" date="2022" name="bioRxiv">
        <title>Genomics of Preaxostyla Flagellates Illuminates Evolutionary Transitions and the Path Towards Mitochondrial Loss.</title>
        <authorList>
            <person name="Novak L.V.F."/>
            <person name="Treitli S.C."/>
            <person name="Pyrih J."/>
            <person name="Halakuc P."/>
            <person name="Pipaliya S.V."/>
            <person name="Vacek V."/>
            <person name="Brzon O."/>
            <person name="Soukal P."/>
            <person name="Eme L."/>
            <person name="Dacks J.B."/>
            <person name="Karnkowska A."/>
            <person name="Elias M."/>
            <person name="Hampl V."/>
        </authorList>
    </citation>
    <scope>NUCLEOTIDE SEQUENCE</scope>
    <source>
        <strain evidence="3">RCP-MX</strain>
    </source>
</reference>
<dbReference type="InterPro" id="IPR015894">
    <property type="entry name" value="Guanylate-bd_N"/>
</dbReference>
<feature type="region of interest" description="Disordered" evidence="1">
    <location>
        <begin position="655"/>
        <end position="713"/>
    </location>
</feature>
<dbReference type="Proteomes" id="UP001141327">
    <property type="component" value="Unassembled WGS sequence"/>
</dbReference>
<keyword evidence="4" id="KW-1185">Reference proteome</keyword>
<feature type="domain" description="Guanylate-binding protein N-terminal" evidence="2">
    <location>
        <begin position="207"/>
        <end position="373"/>
    </location>
</feature>
<dbReference type="EMBL" id="JAPMOS010000073">
    <property type="protein sequence ID" value="KAJ4456352.1"/>
    <property type="molecule type" value="Genomic_DNA"/>
</dbReference>
<name>A0ABQ8UDA4_9EUKA</name>
<protein>
    <submittedName>
        <fullName evidence="3">Amine-terminal domain guanylate-binding protein</fullName>
    </submittedName>
</protein>
<evidence type="ECO:0000259" key="2">
    <source>
        <dbReference type="Pfam" id="PF02263"/>
    </source>
</evidence>
<dbReference type="PANTHER" id="PTHR10751">
    <property type="entry name" value="GUANYLATE BINDING PROTEIN"/>
    <property type="match status" value="1"/>
</dbReference>
<evidence type="ECO:0000313" key="3">
    <source>
        <dbReference type="EMBL" id="KAJ4456352.1"/>
    </source>
</evidence>
<organism evidence="3 4">
    <name type="scientific">Paratrimastix pyriformis</name>
    <dbReference type="NCBI Taxonomy" id="342808"/>
    <lineage>
        <taxon>Eukaryota</taxon>
        <taxon>Metamonada</taxon>
        <taxon>Preaxostyla</taxon>
        <taxon>Paratrimastigidae</taxon>
        <taxon>Paratrimastix</taxon>
    </lineage>
</organism>
<feature type="region of interest" description="Disordered" evidence="1">
    <location>
        <begin position="752"/>
        <end position="775"/>
    </location>
</feature>
<dbReference type="InterPro" id="IPR027417">
    <property type="entry name" value="P-loop_NTPase"/>
</dbReference>
<dbReference type="SUPFAM" id="SSF52540">
    <property type="entry name" value="P-loop containing nucleoside triphosphate hydrolases"/>
    <property type="match status" value="1"/>
</dbReference>
<dbReference type="Pfam" id="PF02263">
    <property type="entry name" value="GBP"/>
    <property type="match status" value="2"/>
</dbReference>
<accession>A0ABQ8UDA4</accession>
<evidence type="ECO:0000313" key="4">
    <source>
        <dbReference type="Proteomes" id="UP001141327"/>
    </source>
</evidence>